<feature type="transmembrane region" description="Helical" evidence="7">
    <location>
        <begin position="85"/>
        <end position="103"/>
    </location>
</feature>
<feature type="transmembrane region" description="Helical" evidence="7">
    <location>
        <begin position="123"/>
        <end position="140"/>
    </location>
</feature>
<evidence type="ECO:0000256" key="6">
    <source>
        <dbReference type="ARBA" id="ARBA00023136"/>
    </source>
</evidence>
<evidence type="ECO:0000256" key="3">
    <source>
        <dbReference type="ARBA" id="ARBA00022475"/>
    </source>
</evidence>
<feature type="transmembrane region" description="Helical" evidence="7">
    <location>
        <begin position="383"/>
        <end position="401"/>
    </location>
</feature>
<evidence type="ECO:0000256" key="5">
    <source>
        <dbReference type="ARBA" id="ARBA00022989"/>
    </source>
</evidence>
<feature type="transmembrane region" description="Helical" evidence="7">
    <location>
        <begin position="347"/>
        <end position="371"/>
    </location>
</feature>
<reference evidence="8" key="1">
    <citation type="submission" date="2018-06" db="EMBL/GenBank/DDBJ databases">
        <authorList>
            <person name="Zhirakovskaya E."/>
        </authorList>
    </citation>
    <scope>NUCLEOTIDE SEQUENCE</scope>
</reference>
<feature type="transmembrane region" description="Helical" evidence="7">
    <location>
        <begin position="245"/>
        <end position="267"/>
    </location>
</feature>
<dbReference type="Pfam" id="PF01554">
    <property type="entry name" value="MatE"/>
    <property type="match status" value="2"/>
</dbReference>
<dbReference type="GO" id="GO:0005886">
    <property type="term" value="C:plasma membrane"/>
    <property type="evidence" value="ECO:0007669"/>
    <property type="project" value="UniProtKB-SubCell"/>
</dbReference>
<feature type="transmembrane region" description="Helical" evidence="7">
    <location>
        <begin position="273"/>
        <end position="290"/>
    </location>
</feature>
<feature type="transmembrane region" description="Helical" evidence="7">
    <location>
        <begin position="184"/>
        <end position="206"/>
    </location>
</feature>
<feature type="transmembrane region" description="Helical" evidence="7">
    <location>
        <begin position="407"/>
        <end position="425"/>
    </location>
</feature>
<keyword evidence="6 7" id="KW-0472">Membrane</keyword>
<feature type="transmembrane region" description="Helical" evidence="7">
    <location>
        <begin position="152"/>
        <end position="178"/>
    </location>
</feature>
<sequence length="450" mass="47489">MGHLLRLGIPMSIGIFAVMSAAVIDTFYVSRLGTTPLAAISFCVPLLFVLQSLSVGLGAGASSVVSRAAGEGDHDRLSRQTTDSVLLAILIVAIFATIGILSFENIVRFAGASEELMPDIRSYLRISFIGSAFIVGPMVAGNILRALGDARVAGFTMVGGALINLILDPFLIFGIGPFPRMEVAGAALATVLSNVVAVVVMGWYMVHREKLIVLKIPPWEELSHSWWEVLKVGVPATATNIANPITIFVITAAFATFGDAAVAGLGVAGRIEFLFAIPLLALSASIGPITGQNGGAGQLDRVRDAFRSSYLISVIWATGTGITLFLLSGFVARLFSDDPEVQNVTQLYLSIVPLTAVGYGIVISTSAGFNALGRPLPGMFMTFGRSFVLSSGGVWLGAQFYGIKGAIIALALSNIIAGFLTLMWMRTASLQAKQRKRHHSEQTTGPPTDG</sequence>
<keyword evidence="3" id="KW-1003">Cell membrane</keyword>
<dbReference type="AlphaFoldDB" id="A0A3B0RDJ5"/>
<evidence type="ECO:0000256" key="1">
    <source>
        <dbReference type="ARBA" id="ARBA00004651"/>
    </source>
</evidence>
<protein>
    <submittedName>
        <fullName evidence="8">Multi antimicrobial extrusion protein (Na(+)/drug antiporter), MATE family of MDR efflux pumps</fullName>
    </submittedName>
</protein>
<evidence type="ECO:0000313" key="8">
    <source>
        <dbReference type="EMBL" id="VAV90172.1"/>
    </source>
</evidence>
<dbReference type="PANTHER" id="PTHR43549">
    <property type="entry name" value="MULTIDRUG RESISTANCE PROTEIN YPNP-RELATED"/>
    <property type="match status" value="1"/>
</dbReference>
<evidence type="ECO:0000256" key="2">
    <source>
        <dbReference type="ARBA" id="ARBA00022448"/>
    </source>
</evidence>
<organism evidence="8">
    <name type="scientific">hydrothermal vent metagenome</name>
    <dbReference type="NCBI Taxonomy" id="652676"/>
    <lineage>
        <taxon>unclassified sequences</taxon>
        <taxon>metagenomes</taxon>
        <taxon>ecological metagenomes</taxon>
    </lineage>
</organism>
<name>A0A3B0RDJ5_9ZZZZ</name>
<dbReference type="GO" id="GO:0042910">
    <property type="term" value="F:xenobiotic transmembrane transporter activity"/>
    <property type="evidence" value="ECO:0007669"/>
    <property type="project" value="InterPro"/>
</dbReference>
<evidence type="ECO:0000256" key="4">
    <source>
        <dbReference type="ARBA" id="ARBA00022692"/>
    </source>
</evidence>
<dbReference type="InterPro" id="IPR052031">
    <property type="entry name" value="Membrane_Transporter-Flippase"/>
</dbReference>
<gene>
    <name evidence="8" type="ORF">MNBD_ALPHA06-1164</name>
</gene>
<proteinExistence type="predicted"/>
<feature type="transmembrane region" description="Helical" evidence="7">
    <location>
        <begin position="7"/>
        <end position="30"/>
    </location>
</feature>
<keyword evidence="4 7" id="KW-0812">Transmembrane</keyword>
<feature type="transmembrane region" description="Helical" evidence="7">
    <location>
        <begin position="310"/>
        <end position="335"/>
    </location>
</feature>
<keyword evidence="5 7" id="KW-1133">Transmembrane helix</keyword>
<dbReference type="InterPro" id="IPR048279">
    <property type="entry name" value="MdtK-like"/>
</dbReference>
<keyword evidence="2" id="KW-0813">Transport</keyword>
<dbReference type="EMBL" id="UOEE01000104">
    <property type="protein sequence ID" value="VAV90172.1"/>
    <property type="molecule type" value="Genomic_DNA"/>
</dbReference>
<dbReference type="GO" id="GO:0015297">
    <property type="term" value="F:antiporter activity"/>
    <property type="evidence" value="ECO:0007669"/>
    <property type="project" value="InterPro"/>
</dbReference>
<dbReference type="PANTHER" id="PTHR43549:SF3">
    <property type="entry name" value="MULTIDRUG RESISTANCE PROTEIN YPNP-RELATED"/>
    <property type="match status" value="1"/>
</dbReference>
<dbReference type="NCBIfam" id="TIGR00797">
    <property type="entry name" value="matE"/>
    <property type="match status" value="1"/>
</dbReference>
<feature type="transmembrane region" description="Helical" evidence="7">
    <location>
        <begin position="36"/>
        <end position="65"/>
    </location>
</feature>
<evidence type="ECO:0000256" key="7">
    <source>
        <dbReference type="SAM" id="Phobius"/>
    </source>
</evidence>
<dbReference type="PIRSF" id="PIRSF006603">
    <property type="entry name" value="DinF"/>
    <property type="match status" value="1"/>
</dbReference>
<dbReference type="InterPro" id="IPR002528">
    <property type="entry name" value="MATE_fam"/>
</dbReference>
<comment type="subcellular location">
    <subcellularLocation>
        <location evidence="1">Cell membrane</location>
        <topology evidence="1">Multi-pass membrane protein</topology>
    </subcellularLocation>
</comment>
<accession>A0A3B0RDJ5</accession>